<protein>
    <submittedName>
        <fullName evidence="1">Uncharacterized protein</fullName>
    </submittedName>
</protein>
<proteinExistence type="predicted"/>
<evidence type="ECO:0000313" key="1">
    <source>
        <dbReference type="EMBL" id="ATA53122.1"/>
    </source>
</evidence>
<dbReference type="Proteomes" id="UP000217154">
    <property type="component" value="Chromosome"/>
</dbReference>
<evidence type="ECO:0000313" key="2">
    <source>
        <dbReference type="Proteomes" id="UP000217154"/>
    </source>
</evidence>
<organism evidence="1 2">
    <name type="scientific">Variovorax boronicumulans</name>
    <dbReference type="NCBI Taxonomy" id="436515"/>
    <lineage>
        <taxon>Bacteria</taxon>
        <taxon>Pseudomonadati</taxon>
        <taxon>Pseudomonadota</taxon>
        <taxon>Betaproteobacteria</taxon>
        <taxon>Burkholderiales</taxon>
        <taxon>Comamonadaceae</taxon>
        <taxon>Variovorax</taxon>
    </lineage>
</organism>
<reference evidence="1 2" key="1">
    <citation type="submission" date="2017-09" db="EMBL/GenBank/DDBJ databases">
        <title>The diverse metabolic capabilities of V. boronicumulans make it an excellent choice for continued studies on novel biodegradation.</title>
        <authorList>
            <person name="Sun S."/>
        </authorList>
    </citation>
    <scope>NUCLEOTIDE SEQUENCE [LARGE SCALE GENOMIC DNA]</scope>
    <source>
        <strain evidence="1 2">J1</strain>
    </source>
</reference>
<dbReference type="EMBL" id="CP023284">
    <property type="protein sequence ID" value="ATA53122.1"/>
    <property type="molecule type" value="Genomic_DNA"/>
</dbReference>
<dbReference type="AlphaFoldDB" id="A0A250DFU8"/>
<gene>
    <name evidence="1" type="ORF">CKY39_07785</name>
</gene>
<dbReference type="KEGG" id="vbo:CKY39_07785"/>
<accession>A0A250DFU8</accession>
<sequence length="59" mass="6767">MGITPHDLYAVKVGLVSIFSRRIQVLEGSKLAEAIDCRLSAWKTLKRHIDTARWRWATT</sequence>
<name>A0A250DFU8_9BURK</name>